<proteinExistence type="predicted"/>
<feature type="domain" description="HTH cro/C1-type" evidence="1">
    <location>
        <begin position="18"/>
        <end position="72"/>
    </location>
</feature>
<dbReference type="PROSITE" id="PS50943">
    <property type="entry name" value="HTH_CROC1"/>
    <property type="match status" value="1"/>
</dbReference>
<dbReference type="Pfam" id="PF01381">
    <property type="entry name" value="HTH_3"/>
    <property type="match status" value="1"/>
</dbReference>
<dbReference type="SMART" id="SM00530">
    <property type="entry name" value="HTH_XRE"/>
    <property type="match status" value="1"/>
</dbReference>
<accession>A0A7S8FD86</accession>
<dbReference type="SUPFAM" id="SSF47413">
    <property type="entry name" value="lambda repressor-like DNA-binding domains"/>
    <property type="match status" value="1"/>
</dbReference>
<evidence type="ECO:0000313" key="3">
    <source>
        <dbReference type="Proteomes" id="UP000593737"/>
    </source>
</evidence>
<dbReference type="Gene3D" id="3.40.190.10">
    <property type="entry name" value="Periplasmic binding protein-like II"/>
    <property type="match status" value="1"/>
</dbReference>
<dbReference type="InterPro" id="IPR010982">
    <property type="entry name" value="Lambda_DNA-bd_dom_sf"/>
</dbReference>
<gene>
    <name evidence="2" type="ORF">Nkreftii_001491</name>
</gene>
<dbReference type="PANTHER" id="PTHR38431:SF1">
    <property type="entry name" value="BLL2305 PROTEIN"/>
    <property type="match status" value="1"/>
</dbReference>
<sequence>MKFSTERDVISPQFSNHLKVLRTQRGFSQGELAGRAGITRQAVSSIESNLYLPTTAVALRLASVLACRVEDLFSLVPSEEIIQGTLIGHLSPQEKTRTHPIRVKVTTIGKRTVVRPVSELGDQFSFAVPADGYLTDGAGKLPGATVRVKLSREREAIHQEISVAGCDPAIFLLGEHMRRQKDQTSVVGWTMGSMTALEALQRGEVHVAGMHLFDPKSGESNMPFLRRSLKGSGYEVVTFATWEEGLLVRPGNPLSIRTAADLAEPTVRLVNREAGSGARLLLDQRLQAAGIAAKHVQGYDHIALTHFDVARVIATGQADVGIGICSAAQHFDLDFVPLQTARYDMVVPKAYLKSHSTLTRLFETLASRPFRNEIEALGGYDTSETGKVRALRAA</sequence>
<organism evidence="2 3">
    <name type="scientific">Candidatus Nitrospira kreftii</name>
    <dbReference type="NCBI Taxonomy" id="2652173"/>
    <lineage>
        <taxon>Bacteria</taxon>
        <taxon>Pseudomonadati</taxon>
        <taxon>Nitrospirota</taxon>
        <taxon>Nitrospiria</taxon>
        <taxon>Nitrospirales</taxon>
        <taxon>Nitrospiraceae</taxon>
        <taxon>Nitrospira</taxon>
    </lineage>
</organism>
<reference evidence="2 3" key="1">
    <citation type="journal article" date="2020" name="ISME J.">
        <title>Enrichment and physiological characterization of a novel comammox Nitrospira indicates ammonium inhibition of complete nitrification.</title>
        <authorList>
            <person name="Sakoula D."/>
            <person name="Koch H."/>
            <person name="Frank J."/>
            <person name="Jetten M.S.M."/>
            <person name="van Kessel M.A.H.J."/>
            <person name="Lucker S."/>
        </authorList>
    </citation>
    <scope>NUCLEOTIDE SEQUENCE [LARGE SCALE GENOMIC DNA]</scope>
    <source>
        <strain evidence="2">Comreactor17</strain>
    </source>
</reference>
<dbReference type="GO" id="GO:0003677">
    <property type="term" value="F:DNA binding"/>
    <property type="evidence" value="ECO:0007669"/>
    <property type="project" value="InterPro"/>
</dbReference>
<dbReference type="InterPro" id="IPR001387">
    <property type="entry name" value="Cro/C1-type_HTH"/>
</dbReference>
<dbReference type="EMBL" id="CP047423">
    <property type="protein sequence ID" value="QPD03717.1"/>
    <property type="molecule type" value="Genomic_DNA"/>
</dbReference>
<evidence type="ECO:0000313" key="2">
    <source>
        <dbReference type="EMBL" id="QPD03717.1"/>
    </source>
</evidence>
<dbReference type="KEGG" id="nkf:Nkreftii_001491"/>
<dbReference type="PANTHER" id="PTHR38431">
    <property type="entry name" value="BLL2305 PROTEIN"/>
    <property type="match status" value="1"/>
</dbReference>
<dbReference type="Gene3D" id="1.10.260.40">
    <property type="entry name" value="lambda repressor-like DNA-binding domains"/>
    <property type="match status" value="1"/>
</dbReference>
<dbReference type="AlphaFoldDB" id="A0A7S8FD86"/>
<name>A0A7S8FD86_9BACT</name>
<dbReference type="Proteomes" id="UP000593737">
    <property type="component" value="Chromosome"/>
</dbReference>
<dbReference type="SUPFAM" id="SSF53850">
    <property type="entry name" value="Periplasmic binding protein-like II"/>
    <property type="match status" value="1"/>
</dbReference>
<protein>
    <submittedName>
        <fullName evidence="2">XRE family transcriptional regulator</fullName>
    </submittedName>
</protein>
<dbReference type="InterPro" id="IPR024370">
    <property type="entry name" value="PBP_domain"/>
</dbReference>
<dbReference type="Pfam" id="PF12727">
    <property type="entry name" value="PBP_like"/>
    <property type="match status" value="1"/>
</dbReference>
<evidence type="ECO:0000259" key="1">
    <source>
        <dbReference type="PROSITE" id="PS50943"/>
    </source>
</evidence>
<dbReference type="CDD" id="cd00093">
    <property type="entry name" value="HTH_XRE"/>
    <property type="match status" value="1"/>
</dbReference>